<dbReference type="AlphaFoldDB" id="A0A0G0K3C4"/>
<dbReference type="Pfam" id="PF00482">
    <property type="entry name" value="T2SSF"/>
    <property type="match status" value="2"/>
</dbReference>
<dbReference type="PANTHER" id="PTHR30012">
    <property type="entry name" value="GENERAL SECRETION PATHWAY PROTEIN"/>
    <property type="match status" value="1"/>
</dbReference>
<feature type="transmembrane region" description="Helical" evidence="8">
    <location>
        <begin position="373"/>
        <end position="394"/>
    </location>
</feature>
<keyword evidence="5 8" id="KW-0812">Transmembrane</keyword>
<evidence type="ECO:0000256" key="4">
    <source>
        <dbReference type="ARBA" id="ARBA00022519"/>
    </source>
</evidence>
<dbReference type="InterPro" id="IPR042094">
    <property type="entry name" value="T2SS_GspF_sf"/>
</dbReference>
<keyword evidence="6 8" id="KW-1133">Transmembrane helix</keyword>
<feature type="domain" description="Type II secretion system protein GspF" evidence="9">
    <location>
        <begin position="67"/>
        <end position="190"/>
    </location>
</feature>
<comment type="caution">
    <text evidence="10">The sequence shown here is derived from an EMBL/GenBank/DDBJ whole genome shotgun (WGS) entry which is preliminary data.</text>
</comment>
<dbReference type="FunFam" id="1.20.81.30:FF:000001">
    <property type="entry name" value="Type II secretion system protein F"/>
    <property type="match status" value="1"/>
</dbReference>
<evidence type="ECO:0000256" key="2">
    <source>
        <dbReference type="ARBA" id="ARBA00005745"/>
    </source>
</evidence>
<evidence type="ECO:0000259" key="9">
    <source>
        <dbReference type="Pfam" id="PF00482"/>
    </source>
</evidence>
<organism evidence="10 11">
    <name type="scientific">Candidatus Woesebacteria bacterium GW2011_GWB1_38_5b</name>
    <dbReference type="NCBI Taxonomy" id="1618569"/>
    <lineage>
        <taxon>Bacteria</taxon>
        <taxon>Candidatus Woeseibacteriota</taxon>
    </lineage>
</organism>
<feature type="transmembrane region" description="Helical" evidence="8">
    <location>
        <begin position="166"/>
        <end position="189"/>
    </location>
</feature>
<evidence type="ECO:0000313" key="10">
    <source>
        <dbReference type="EMBL" id="KKQ74208.1"/>
    </source>
</evidence>
<dbReference type="GO" id="GO:0005886">
    <property type="term" value="C:plasma membrane"/>
    <property type="evidence" value="ECO:0007669"/>
    <property type="project" value="UniProtKB-SubCell"/>
</dbReference>
<accession>A0A0G0K3C4</accession>
<evidence type="ECO:0000256" key="6">
    <source>
        <dbReference type="ARBA" id="ARBA00022989"/>
    </source>
</evidence>
<keyword evidence="4" id="KW-0997">Cell inner membrane</keyword>
<keyword evidence="7 8" id="KW-0472">Membrane</keyword>
<dbReference type="InterPro" id="IPR018076">
    <property type="entry name" value="T2SS_GspF_dom"/>
</dbReference>
<comment type="similarity">
    <text evidence="2">Belongs to the GSP F family.</text>
</comment>
<gene>
    <name evidence="10" type="ORF">US96_C0038G0005</name>
</gene>
<evidence type="ECO:0000256" key="5">
    <source>
        <dbReference type="ARBA" id="ARBA00022692"/>
    </source>
</evidence>
<feature type="transmembrane region" description="Helical" evidence="8">
    <location>
        <begin position="209"/>
        <end position="236"/>
    </location>
</feature>
<reference evidence="10 11" key="1">
    <citation type="journal article" date="2015" name="Nature">
        <title>rRNA introns, odd ribosomes, and small enigmatic genomes across a large radiation of phyla.</title>
        <authorList>
            <person name="Brown C.T."/>
            <person name="Hug L.A."/>
            <person name="Thomas B.C."/>
            <person name="Sharon I."/>
            <person name="Castelle C.J."/>
            <person name="Singh A."/>
            <person name="Wilkins M.J."/>
            <person name="Williams K.H."/>
            <person name="Banfield J.F."/>
        </authorList>
    </citation>
    <scope>NUCLEOTIDE SEQUENCE [LARGE SCALE GENOMIC DNA]</scope>
</reference>
<evidence type="ECO:0000256" key="1">
    <source>
        <dbReference type="ARBA" id="ARBA00004429"/>
    </source>
</evidence>
<sequence>MRYRYKAVTSDGKKVRGIAEAKQERDAASYLRQRGLIPIDISKEGEFEIFKKLPFVGKIKSKDLIIFTRQVSSMLASGLTLVKSLEILKDQIGNKAFQEIIRGILLDIEEGKTFSESIAKYPDIFPEVYVSLVKAGESSGLLDKIFLRLANNLEKQQRLRRTVKSALIYPAIVITLMLVVILVIMVFVIPELNRLYESLNAEVPLATKIVVGLSSSISKGWPLIIGFGGVLAYGFLRWKKTDKGKEIYDKNILRVPLLGKILHLSILTEFSRTLGLLVGTGTLVVDALEQSAKVTGNFTYERTIMDIARRVEKGVPVGESMTYFSIFPSILVQLVKVGEETGKLDENLSKASEYFEEEVNQSVKNLTTLMEPLILIVLGVGVGFLVFSVISPIYNLLSAIQ</sequence>
<dbReference type="Gene3D" id="1.20.81.30">
    <property type="entry name" value="Type II secretion system (T2SS), domain F"/>
    <property type="match status" value="2"/>
</dbReference>
<dbReference type="EMBL" id="LBUZ01000038">
    <property type="protein sequence ID" value="KKQ74208.1"/>
    <property type="molecule type" value="Genomic_DNA"/>
</dbReference>
<protein>
    <recommendedName>
        <fullName evidence="9">Type II secretion system protein GspF domain-containing protein</fullName>
    </recommendedName>
</protein>
<feature type="domain" description="Type II secretion system protein GspF" evidence="9">
    <location>
        <begin position="270"/>
        <end position="392"/>
    </location>
</feature>
<dbReference type="PRINTS" id="PR00812">
    <property type="entry name" value="BCTERIALGSPF"/>
</dbReference>
<proteinExistence type="inferred from homology"/>
<dbReference type="GO" id="GO:0015628">
    <property type="term" value="P:protein secretion by the type II secretion system"/>
    <property type="evidence" value="ECO:0007669"/>
    <property type="project" value="TreeGrafter"/>
</dbReference>
<evidence type="ECO:0000256" key="8">
    <source>
        <dbReference type="SAM" id="Phobius"/>
    </source>
</evidence>
<keyword evidence="3" id="KW-1003">Cell membrane</keyword>
<dbReference type="PANTHER" id="PTHR30012:SF0">
    <property type="entry name" value="TYPE II SECRETION SYSTEM PROTEIN F-RELATED"/>
    <property type="match status" value="1"/>
</dbReference>
<evidence type="ECO:0000313" key="11">
    <source>
        <dbReference type="Proteomes" id="UP000034181"/>
    </source>
</evidence>
<evidence type="ECO:0000256" key="7">
    <source>
        <dbReference type="ARBA" id="ARBA00023136"/>
    </source>
</evidence>
<comment type="subcellular location">
    <subcellularLocation>
        <location evidence="1">Cell inner membrane</location>
        <topology evidence="1">Multi-pass membrane protein</topology>
    </subcellularLocation>
</comment>
<dbReference type="Proteomes" id="UP000034181">
    <property type="component" value="Unassembled WGS sequence"/>
</dbReference>
<evidence type="ECO:0000256" key="3">
    <source>
        <dbReference type="ARBA" id="ARBA00022475"/>
    </source>
</evidence>
<dbReference type="InterPro" id="IPR003004">
    <property type="entry name" value="GspF/PilC"/>
</dbReference>
<name>A0A0G0K3C4_9BACT</name>